<comment type="caution">
    <text evidence="1">The sequence shown here is derived from an EMBL/GenBank/DDBJ whole genome shotgun (WGS) entry which is preliminary data.</text>
</comment>
<dbReference type="AlphaFoldDB" id="A0A498IUM8"/>
<sequence>MIGFAVGFYSAYLIANMVGVEHNDNDEQGKKITLHLKEEELRLVDLIKHSAFISYSISLWI</sequence>
<dbReference type="STRING" id="3750.A0A498IUM8"/>
<protein>
    <submittedName>
        <fullName evidence="1">Uncharacterized protein</fullName>
    </submittedName>
</protein>
<evidence type="ECO:0000313" key="2">
    <source>
        <dbReference type="Proteomes" id="UP000290289"/>
    </source>
</evidence>
<accession>A0A498IUM8</accession>
<gene>
    <name evidence="1" type="ORF">DVH24_041841</name>
</gene>
<organism evidence="1 2">
    <name type="scientific">Malus domestica</name>
    <name type="common">Apple</name>
    <name type="synonym">Pyrus malus</name>
    <dbReference type="NCBI Taxonomy" id="3750"/>
    <lineage>
        <taxon>Eukaryota</taxon>
        <taxon>Viridiplantae</taxon>
        <taxon>Streptophyta</taxon>
        <taxon>Embryophyta</taxon>
        <taxon>Tracheophyta</taxon>
        <taxon>Spermatophyta</taxon>
        <taxon>Magnoliopsida</taxon>
        <taxon>eudicotyledons</taxon>
        <taxon>Gunneridae</taxon>
        <taxon>Pentapetalae</taxon>
        <taxon>rosids</taxon>
        <taxon>fabids</taxon>
        <taxon>Rosales</taxon>
        <taxon>Rosaceae</taxon>
        <taxon>Amygdaloideae</taxon>
        <taxon>Maleae</taxon>
        <taxon>Malus</taxon>
    </lineage>
</organism>
<keyword evidence="2" id="KW-1185">Reference proteome</keyword>
<reference evidence="1 2" key="1">
    <citation type="submission" date="2018-10" db="EMBL/GenBank/DDBJ databases">
        <title>A high-quality apple genome assembly.</title>
        <authorList>
            <person name="Hu J."/>
        </authorList>
    </citation>
    <scope>NUCLEOTIDE SEQUENCE [LARGE SCALE GENOMIC DNA]</scope>
    <source>
        <strain evidence="2">cv. HFTH1</strain>
        <tissue evidence="1">Young leaf</tissue>
    </source>
</reference>
<dbReference type="EMBL" id="RDQH01000337">
    <property type="protein sequence ID" value="RXH85073.1"/>
    <property type="molecule type" value="Genomic_DNA"/>
</dbReference>
<dbReference type="Proteomes" id="UP000290289">
    <property type="component" value="Chromosome 11"/>
</dbReference>
<evidence type="ECO:0000313" key="1">
    <source>
        <dbReference type="EMBL" id="RXH85073.1"/>
    </source>
</evidence>
<dbReference type="Gene3D" id="3.30.565.10">
    <property type="entry name" value="Histidine kinase-like ATPase, C-terminal domain"/>
    <property type="match status" value="1"/>
</dbReference>
<dbReference type="InterPro" id="IPR036890">
    <property type="entry name" value="HATPase_C_sf"/>
</dbReference>
<proteinExistence type="predicted"/>
<name>A0A498IUM8_MALDO</name>